<keyword evidence="4" id="KW-0808">Transferase</keyword>
<dbReference type="Pfam" id="PF12860">
    <property type="entry name" value="PAS_7"/>
    <property type="match status" value="1"/>
</dbReference>
<dbReference type="SUPFAM" id="SSF47384">
    <property type="entry name" value="Homodimeric domain of signal transducing histidine kinase"/>
    <property type="match status" value="1"/>
</dbReference>
<gene>
    <name evidence="9" type="ORF">HYS17_07710</name>
</gene>
<dbReference type="InterPro" id="IPR004358">
    <property type="entry name" value="Sig_transdc_His_kin-like_C"/>
</dbReference>
<dbReference type="InterPro" id="IPR005467">
    <property type="entry name" value="His_kinase_dom"/>
</dbReference>
<dbReference type="InterPro" id="IPR003594">
    <property type="entry name" value="HATPase_dom"/>
</dbReference>
<evidence type="ECO:0000256" key="2">
    <source>
        <dbReference type="ARBA" id="ARBA00012438"/>
    </source>
</evidence>
<evidence type="ECO:0000256" key="3">
    <source>
        <dbReference type="ARBA" id="ARBA00022553"/>
    </source>
</evidence>
<keyword evidence="5" id="KW-0418">Kinase</keyword>
<dbReference type="SUPFAM" id="SSF55785">
    <property type="entry name" value="PYP-like sensor domain (PAS domain)"/>
    <property type="match status" value="1"/>
</dbReference>
<keyword evidence="3" id="KW-0597">Phosphoprotein</keyword>
<dbReference type="InterPro" id="IPR036890">
    <property type="entry name" value="HATPase_C_sf"/>
</dbReference>
<evidence type="ECO:0000256" key="4">
    <source>
        <dbReference type="ARBA" id="ARBA00022679"/>
    </source>
</evidence>
<dbReference type="CDD" id="cd00075">
    <property type="entry name" value="HATPase"/>
    <property type="match status" value="1"/>
</dbReference>
<dbReference type="PRINTS" id="PR00344">
    <property type="entry name" value="BCTRLSENSOR"/>
</dbReference>
<evidence type="ECO:0000313" key="9">
    <source>
        <dbReference type="EMBL" id="QQG37413.1"/>
    </source>
</evidence>
<keyword evidence="7" id="KW-0175">Coiled coil</keyword>
<dbReference type="InterPro" id="IPR003661">
    <property type="entry name" value="HisK_dim/P_dom"/>
</dbReference>
<dbReference type="Pfam" id="PF00512">
    <property type="entry name" value="HisKA"/>
    <property type="match status" value="1"/>
</dbReference>
<sequence>MSKAMWSIIAGHDIRFVWAKNRDDLYHEAVQAALIVMTAVAPGDENCAIAHTLAANPRITADLMAFAPNASVEERIRFLAHGFDYAFNNDFMKVPEFRKVLLQKIERGRLRWETRVLEEEYRRFRASLSASPDAFIVIDENNRLFFVSHHYRRAYPRSAARMVRGMPVMEAFDMACEEQGVSIKDPRYAAMRRFWERLEGTQEFDIGNGRVWRMKAAKLDDGQGTIVTTTDITHYLNQQRELQEAKQELEKALASEQEASALQKQFVNMVSHEFRTPLTIIDGHAQILHRKADEISAEDIRKRSKTIRSAVSRLISMMEGVLSSNMLKTGKLEIIPEPVDIRQFAADLCEDHAELAKDHRIDLDCNALPAKVNVDKKILSLILTNLLSNAIKYTKDSPYIVVKLSLTDNWLSIRVKDNGIGIPYDELPQVFERYFRASTATGIPGTGIGLSLVKDLVALYQGSLEVNSDVGKGTEFLIRLPVAGDHK</sequence>
<dbReference type="Proteomes" id="UP000595362">
    <property type="component" value="Chromosome"/>
</dbReference>
<feature type="domain" description="Histidine kinase" evidence="8">
    <location>
        <begin position="269"/>
        <end position="484"/>
    </location>
</feature>
<evidence type="ECO:0000256" key="6">
    <source>
        <dbReference type="ARBA" id="ARBA00023012"/>
    </source>
</evidence>
<dbReference type="SUPFAM" id="SSF55874">
    <property type="entry name" value="ATPase domain of HSP90 chaperone/DNA topoisomerase II/histidine kinase"/>
    <property type="match status" value="1"/>
</dbReference>
<reference evidence="9 10" key="1">
    <citation type="submission" date="2020-07" db="EMBL/GenBank/DDBJ databases">
        <title>Huge and variable diversity of episymbiotic CPR bacteria and DPANN archaea in groundwater ecosystems.</title>
        <authorList>
            <person name="He C.Y."/>
            <person name="Keren R."/>
            <person name="Whittaker M."/>
            <person name="Farag I.F."/>
            <person name="Doudna J."/>
            <person name="Cate J.H.D."/>
            <person name="Banfield J.F."/>
        </authorList>
    </citation>
    <scope>NUCLEOTIDE SEQUENCE [LARGE SCALE GENOMIC DNA]</scope>
    <source>
        <strain evidence="9">NC_groundwater_70_Ag_B-0.1um_54_66</strain>
    </source>
</reference>
<dbReference type="SMART" id="SM00387">
    <property type="entry name" value="HATPase_c"/>
    <property type="match status" value="1"/>
</dbReference>
<evidence type="ECO:0000259" key="8">
    <source>
        <dbReference type="PROSITE" id="PS50109"/>
    </source>
</evidence>
<accession>A0A7T5UJ61</accession>
<evidence type="ECO:0000256" key="5">
    <source>
        <dbReference type="ARBA" id="ARBA00022777"/>
    </source>
</evidence>
<name>A0A7T5UJ61_9BACT</name>
<dbReference type="Gene3D" id="1.10.287.130">
    <property type="match status" value="1"/>
</dbReference>
<dbReference type="GO" id="GO:0000155">
    <property type="term" value="F:phosphorelay sensor kinase activity"/>
    <property type="evidence" value="ECO:0007669"/>
    <property type="project" value="InterPro"/>
</dbReference>
<dbReference type="EMBL" id="CP066681">
    <property type="protein sequence ID" value="QQG37413.1"/>
    <property type="molecule type" value="Genomic_DNA"/>
</dbReference>
<dbReference type="PROSITE" id="PS50109">
    <property type="entry name" value="HIS_KIN"/>
    <property type="match status" value="1"/>
</dbReference>
<dbReference type="InterPro" id="IPR035965">
    <property type="entry name" value="PAS-like_dom_sf"/>
</dbReference>
<evidence type="ECO:0000256" key="1">
    <source>
        <dbReference type="ARBA" id="ARBA00000085"/>
    </source>
</evidence>
<keyword evidence="6" id="KW-0902">Two-component regulatory system</keyword>
<dbReference type="InterPro" id="IPR050736">
    <property type="entry name" value="Sensor_HK_Regulatory"/>
</dbReference>
<dbReference type="CDD" id="cd00082">
    <property type="entry name" value="HisKA"/>
    <property type="match status" value="1"/>
</dbReference>
<dbReference type="Gene3D" id="3.30.450.20">
    <property type="entry name" value="PAS domain"/>
    <property type="match status" value="1"/>
</dbReference>
<organism evidence="9 10">
    <name type="scientific">Micavibrio aeruginosavorus</name>
    <dbReference type="NCBI Taxonomy" id="349221"/>
    <lineage>
        <taxon>Bacteria</taxon>
        <taxon>Pseudomonadati</taxon>
        <taxon>Bdellovibrionota</taxon>
        <taxon>Bdellovibrionia</taxon>
        <taxon>Bdellovibrionales</taxon>
        <taxon>Pseudobdellovibrionaceae</taxon>
        <taxon>Micavibrio</taxon>
    </lineage>
</organism>
<dbReference type="Gene3D" id="3.30.565.10">
    <property type="entry name" value="Histidine kinase-like ATPase, C-terminal domain"/>
    <property type="match status" value="1"/>
</dbReference>
<protein>
    <recommendedName>
        <fullName evidence="2">histidine kinase</fullName>
        <ecNumber evidence="2">2.7.13.3</ecNumber>
    </recommendedName>
</protein>
<feature type="coiled-coil region" evidence="7">
    <location>
        <begin position="232"/>
        <end position="265"/>
    </location>
</feature>
<dbReference type="SMART" id="SM00388">
    <property type="entry name" value="HisKA"/>
    <property type="match status" value="1"/>
</dbReference>
<comment type="catalytic activity">
    <reaction evidence="1">
        <text>ATP + protein L-histidine = ADP + protein N-phospho-L-histidine.</text>
        <dbReference type="EC" id="2.7.13.3"/>
    </reaction>
</comment>
<dbReference type="FunFam" id="3.30.565.10:FF:000006">
    <property type="entry name" value="Sensor histidine kinase WalK"/>
    <property type="match status" value="1"/>
</dbReference>
<dbReference type="PANTHER" id="PTHR43711:SF26">
    <property type="entry name" value="SENSOR HISTIDINE KINASE RCSC"/>
    <property type="match status" value="1"/>
</dbReference>
<dbReference type="AlphaFoldDB" id="A0A7T5UJ61"/>
<dbReference type="EC" id="2.7.13.3" evidence="2"/>
<dbReference type="InterPro" id="IPR036097">
    <property type="entry name" value="HisK_dim/P_sf"/>
</dbReference>
<dbReference type="Pfam" id="PF02518">
    <property type="entry name" value="HATPase_c"/>
    <property type="match status" value="1"/>
</dbReference>
<evidence type="ECO:0000313" key="10">
    <source>
        <dbReference type="Proteomes" id="UP000595362"/>
    </source>
</evidence>
<evidence type="ECO:0000256" key="7">
    <source>
        <dbReference type="SAM" id="Coils"/>
    </source>
</evidence>
<proteinExistence type="predicted"/>
<dbReference type="PANTHER" id="PTHR43711">
    <property type="entry name" value="TWO-COMPONENT HISTIDINE KINASE"/>
    <property type="match status" value="1"/>
</dbReference>